<accession>A0A7S4G7I8</accession>
<evidence type="ECO:0008006" key="2">
    <source>
        <dbReference type="Google" id="ProtNLM"/>
    </source>
</evidence>
<organism evidence="1">
    <name type="scientific">Eutreptiella gymnastica</name>
    <dbReference type="NCBI Taxonomy" id="73025"/>
    <lineage>
        <taxon>Eukaryota</taxon>
        <taxon>Discoba</taxon>
        <taxon>Euglenozoa</taxon>
        <taxon>Euglenida</taxon>
        <taxon>Spirocuta</taxon>
        <taxon>Euglenophyceae</taxon>
        <taxon>Eutreptiales</taxon>
        <taxon>Eutreptiaceae</taxon>
        <taxon>Eutreptiella</taxon>
    </lineage>
</organism>
<gene>
    <name evidence="1" type="ORF">EGYM00163_LOCUS38945</name>
</gene>
<dbReference type="EMBL" id="HBJA01112844">
    <property type="protein sequence ID" value="CAE0827683.1"/>
    <property type="molecule type" value="Transcribed_RNA"/>
</dbReference>
<dbReference type="AlphaFoldDB" id="A0A7S4G7I8"/>
<sequence>MYHPDVNTGDDRIFKLLNHAYQQILDIRAGRSVAEDFDDSLETWMESVKERNAAKRRQTANVRKMEYFQLRDWYVFSEGFRTEERDVLFVRWLRLWATLNIFEVASAVRVGRFGIYVERLRESFTAGMLQAEDWASQNWEAMQEARQNMSEEDVSAVTQRFDAQFGVDKMLREAYDLFEKLRREESGIDDEDFDEFHMYYEGDSARKTPESPYPQLEFEVDVD</sequence>
<name>A0A7S4G7I8_9EUGL</name>
<proteinExistence type="predicted"/>
<evidence type="ECO:0000313" key="1">
    <source>
        <dbReference type="EMBL" id="CAE0827683.1"/>
    </source>
</evidence>
<reference evidence="1" key="1">
    <citation type="submission" date="2021-01" db="EMBL/GenBank/DDBJ databases">
        <authorList>
            <person name="Corre E."/>
            <person name="Pelletier E."/>
            <person name="Niang G."/>
            <person name="Scheremetjew M."/>
            <person name="Finn R."/>
            <person name="Kale V."/>
            <person name="Holt S."/>
            <person name="Cochrane G."/>
            <person name="Meng A."/>
            <person name="Brown T."/>
            <person name="Cohen L."/>
        </authorList>
    </citation>
    <scope>NUCLEOTIDE SEQUENCE</scope>
    <source>
        <strain evidence="1">CCMP1594</strain>
    </source>
</reference>
<protein>
    <recommendedName>
        <fullName evidence="2">J domain-containing protein</fullName>
    </recommendedName>
</protein>